<dbReference type="EMBL" id="AP018795">
    <property type="protein sequence ID" value="BBF64425.1"/>
    <property type="molecule type" value="Genomic_DNA"/>
</dbReference>
<proteinExistence type="predicted"/>
<reference evidence="1 2" key="1">
    <citation type="journal article" date="2018" name="Microbiol. Resour. Announc.">
        <title>Complete Genome Sequence of Acidithiobacillus ferridurans JCM 18981.</title>
        <authorList>
            <person name="Miyauchi T."/>
            <person name="Kouzuma A."/>
            <person name="Abe T."/>
            <person name="Watanabe K."/>
        </authorList>
    </citation>
    <scope>NUCLEOTIDE SEQUENCE [LARGE SCALE GENOMIC DNA]</scope>
    <source>
        <strain evidence="2">ATCC 33020 / DSM 29468 / JCM 18981 / 11Fe</strain>
    </source>
</reference>
<name>A0A2Z6IK62_ACIFI</name>
<gene>
    <name evidence="1" type="ORF">AFERRID_06430</name>
</gene>
<evidence type="ECO:0000313" key="1">
    <source>
        <dbReference type="EMBL" id="BBF64425.1"/>
    </source>
</evidence>
<dbReference type="AlphaFoldDB" id="A0A2Z6IK62"/>
<dbReference type="RefSeq" id="WP_264318121.1">
    <property type="nucleotide sequence ID" value="NZ_JABBHS010000539.1"/>
</dbReference>
<keyword evidence="2" id="KW-1185">Reference proteome</keyword>
<evidence type="ECO:0000313" key="2">
    <source>
        <dbReference type="Proteomes" id="UP000280188"/>
    </source>
</evidence>
<dbReference type="KEGG" id="afj:AFERRID_06430"/>
<sequence>MNIPVSSIARKTLCPQRIDPRPTMLLTPLRNNTGYVSLFIT</sequence>
<dbReference type="Proteomes" id="UP000280188">
    <property type="component" value="Chromosome"/>
</dbReference>
<protein>
    <submittedName>
        <fullName evidence="1">Uncharacterized protein</fullName>
    </submittedName>
</protein>
<accession>A0A2Z6IK62</accession>
<organism evidence="1 2">
    <name type="scientific">Acidithiobacillus ferridurans</name>
    <dbReference type="NCBI Taxonomy" id="1232575"/>
    <lineage>
        <taxon>Bacteria</taxon>
        <taxon>Pseudomonadati</taxon>
        <taxon>Pseudomonadota</taxon>
        <taxon>Acidithiobacillia</taxon>
        <taxon>Acidithiobacillales</taxon>
        <taxon>Acidithiobacillaceae</taxon>
        <taxon>Acidithiobacillus</taxon>
    </lineage>
</organism>